<reference evidence="1 2" key="1">
    <citation type="submission" date="2019-09" db="EMBL/GenBank/DDBJ databases">
        <authorList>
            <person name="Chandra G."/>
            <person name="Truman W A."/>
        </authorList>
    </citation>
    <scope>NUCLEOTIDE SEQUENCE [LARGE SCALE GENOMIC DNA]</scope>
    <source>
        <strain evidence="1">PS723</strain>
    </source>
</reference>
<dbReference type="Proteomes" id="UP000379480">
    <property type="component" value="Unassembled WGS sequence"/>
</dbReference>
<proteinExistence type="predicted"/>
<dbReference type="EMBL" id="CABVHY010000015">
    <property type="protein sequence ID" value="VVO09026.1"/>
    <property type="molecule type" value="Genomic_DNA"/>
</dbReference>
<evidence type="ECO:0000313" key="1">
    <source>
        <dbReference type="EMBL" id="VVO09026.1"/>
    </source>
</evidence>
<evidence type="ECO:0000313" key="2">
    <source>
        <dbReference type="Proteomes" id="UP000379480"/>
    </source>
</evidence>
<sequence>MHSYSCQEGSGNKNLYLSRFLEIKINIFKWKV</sequence>
<organism evidence="1 2">
    <name type="scientific">Pseudomonas fluorescens</name>
    <dbReference type="NCBI Taxonomy" id="294"/>
    <lineage>
        <taxon>Bacteria</taxon>
        <taxon>Pseudomonadati</taxon>
        <taxon>Pseudomonadota</taxon>
        <taxon>Gammaproteobacteria</taxon>
        <taxon>Pseudomonadales</taxon>
        <taxon>Pseudomonadaceae</taxon>
        <taxon>Pseudomonas</taxon>
    </lineage>
</organism>
<name>A0A5E7CWM6_PSEFL</name>
<accession>A0A5E7CWM6</accession>
<protein>
    <submittedName>
        <fullName evidence="1">Uncharacterized protein</fullName>
    </submittedName>
</protein>
<gene>
    <name evidence="1" type="ORF">PS723_03263</name>
</gene>
<dbReference type="AlphaFoldDB" id="A0A5E7CWM6"/>